<dbReference type="EMBL" id="AFRT01000035">
    <property type="protein sequence ID" value="ELU45808.1"/>
    <property type="molecule type" value="Genomic_DNA"/>
</dbReference>
<proteinExistence type="predicted"/>
<dbReference type="Proteomes" id="UP000011668">
    <property type="component" value="Unassembled WGS sequence"/>
</dbReference>
<keyword evidence="2" id="KW-1185">Reference proteome</keyword>
<dbReference type="AlphaFoldDB" id="L8X9P9"/>
<reference evidence="1 2" key="1">
    <citation type="journal article" date="2013" name="Nat. Commun.">
        <title>The evolution and pathogenic mechanisms of the rice sheath blight pathogen.</title>
        <authorList>
            <person name="Zheng A."/>
            <person name="Lin R."/>
            <person name="Xu L."/>
            <person name="Qin P."/>
            <person name="Tang C."/>
            <person name="Ai P."/>
            <person name="Zhang D."/>
            <person name="Liu Y."/>
            <person name="Sun Z."/>
            <person name="Feng H."/>
            <person name="Wang Y."/>
            <person name="Chen Y."/>
            <person name="Liang X."/>
            <person name="Fu R."/>
            <person name="Li Q."/>
            <person name="Zhang J."/>
            <person name="Yu X."/>
            <person name="Xie Z."/>
            <person name="Ding L."/>
            <person name="Guan P."/>
            <person name="Tang J."/>
            <person name="Liang Y."/>
            <person name="Wang S."/>
            <person name="Deng Q."/>
            <person name="Li S."/>
            <person name="Zhu J."/>
            <person name="Wang L."/>
            <person name="Liu H."/>
            <person name="Li P."/>
        </authorList>
    </citation>
    <scope>NUCLEOTIDE SEQUENCE [LARGE SCALE GENOMIC DNA]</scope>
    <source>
        <strain evidence="2">AG-1 IA</strain>
    </source>
</reference>
<organism evidence="1 2">
    <name type="scientific">Thanatephorus cucumeris (strain AG1-IA)</name>
    <name type="common">Rice sheath blight fungus</name>
    <name type="synonym">Rhizoctonia solani</name>
    <dbReference type="NCBI Taxonomy" id="983506"/>
    <lineage>
        <taxon>Eukaryota</taxon>
        <taxon>Fungi</taxon>
        <taxon>Dikarya</taxon>
        <taxon>Basidiomycota</taxon>
        <taxon>Agaricomycotina</taxon>
        <taxon>Agaricomycetes</taxon>
        <taxon>Cantharellales</taxon>
        <taxon>Ceratobasidiaceae</taxon>
        <taxon>Rhizoctonia</taxon>
        <taxon>Rhizoctonia solani AG-1</taxon>
    </lineage>
</organism>
<evidence type="ECO:0000313" key="2">
    <source>
        <dbReference type="Proteomes" id="UP000011668"/>
    </source>
</evidence>
<comment type="caution">
    <text evidence="1">The sequence shown here is derived from an EMBL/GenBank/DDBJ whole genome shotgun (WGS) entry which is preliminary data.</text>
</comment>
<name>L8X9P9_THACA</name>
<dbReference type="HOGENOM" id="CLU_2905707_0_0_1"/>
<sequence>MAVKDGALYTPGCLWASDRIDYEHELHWWDSLSIQGQSIGYIFRLLASSGNEPFNLVSLSIQ</sequence>
<protein>
    <submittedName>
        <fullName evidence="1">Uncharacterized protein</fullName>
    </submittedName>
</protein>
<evidence type="ECO:0000313" key="1">
    <source>
        <dbReference type="EMBL" id="ELU45808.1"/>
    </source>
</evidence>
<gene>
    <name evidence="1" type="ORF">AG1IA_00171</name>
</gene>
<accession>L8X9P9</accession>